<feature type="chain" id="PRO_5043823841" evidence="2">
    <location>
        <begin position="24"/>
        <end position="57"/>
    </location>
</feature>
<proteinExistence type="predicted"/>
<keyword evidence="4" id="KW-1185">Reference proteome</keyword>
<feature type="signal peptide" evidence="2">
    <location>
        <begin position="1"/>
        <end position="23"/>
    </location>
</feature>
<keyword evidence="2" id="KW-0732">Signal</keyword>
<sequence>MKKIVYSLIAASSLFLIPAQSYAVGLGSDGGGHHHGGVDGSHRGGVDGSHHSGGGVD</sequence>
<feature type="compositionally biased region" description="Basic and acidic residues" evidence="1">
    <location>
        <begin position="36"/>
        <end position="50"/>
    </location>
</feature>
<gene>
    <name evidence="3" type="ORF">P8A28_08570</name>
</gene>
<dbReference type="Proteomes" id="UP001171122">
    <property type="component" value="Unassembled WGS sequence"/>
</dbReference>
<comment type="caution">
    <text evidence="3">The sequence shown here is derived from an EMBL/GenBank/DDBJ whole genome shotgun (WGS) entry which is preliminary data.</text>
</comment>
<feature type="region of interest" description="Disordered" evidence="1">
    <location>
        <begin position="28"/>
        <end position="57"/>
    </location>
</feature>
<organism evidence="3 4">
    <name type="scientific">Brucella inopinata</name>
    <dbReference type="NCBI Taxonomy" id="1218315"/>
    <lineage>
        <taxon>Bacteria</taxon>
        <taxon>Pseudomonadati</taxon>
        <taxon>Pseudomonadota</taxon>
        <taxon>Alphaproteobacteria</taxon>
        <taxon>Hyphomicrobiales</taxon>
        <taxon>Brucellaceae</taxon>
        <taxon>Brucella/Ochrobactrum group</taxon>
        <taxon>Brucella</taxon>
    </lineage>
</organism>
<dbReference type="AlphaFoldDB" id="A0AAW7B2G0"/>
<evidence type="ECO:0000256" key="1">
    <source>
        <dbReference type="SAM" id="MobiDB-lite"/>
    </source>
</evidence>
<name>A0AAW7B2G0_9HYPH</name>
<evidence type="ECO:0000256" key="2">
    <source>
        <dbReference type="SAM" id="SignalP"/>
    </source>
</evidence>
<accession>A0AAW7B2G0</accession>
<evidence type="ECO:0000313" key="4">
    <source>
        <dbReference type="Proteomes" id="UP001171122"/>
    </source>
</evidence>
<reference evidence="3" key="1">
    <citation type="journal article" date="2023" name="Front. Microbiol.">
        <title>Isolation of Brucella inopinata from a White's tree frog (Litoria caerulea): pose exotic frogs a potential risk to human health?</title>
        <authorList>
            <person name="Scholz H.C."/>
            <person name="Heckers K.O."/>
            <person name="Appelt S."/>
            <person name="Geier-Doemling D."/>
            <person name="Schlegel P."/>
            <person name="Wattam A.R."/>
        </authorList>
    </citation>
    <scope>NUCLEOTIDE SEQUENCE</scope>
    <source>
        <strain evidence="3">FO700662</strain>
    </source>
</reference>
<evidence type="ECO:0000313" key="3">
    <source>
        <dbReference type="EMBL" id="MDL2332987.1"/>
    </source>
</evidence>
<dbReference type="RefSeq" id="WP_158001281.1">
    <property type="nucleotide sequence ID" value="NZ_JARQXC010000010.1"/>
</dbReference>
<protein>
    <submittedName>
        <fullName evidence="3">Uncharacterized protein</fullName>
    </submittedName>
</protein>
<dbReference type="EMBL" id="JARQXC010000010">
    <property type="protein sequence ID" value="MDL2332987.1"/>
    <property type="molecule type" value="Genomic_DNA"/>
</dbReference>